<dbReference type="Proteomes" id="UP000198339">
    <property type="component" value="Unassembled WGS sequence"/>
</dbReference>
<keyword evidence="1" id="KW-0472">Membrane</keyword>
<feature type="transmembrane region" description="Helical" evidence="1">
    <location>
        <begin position="74"/>
        <end position="92"/>
    </location>
</feature>
<dbReference type="OrthoDB" id="5005871at2"/>
<evidence type="ECO:0000313" key="3">
    <source>
        <dbReference type="Proteomes" id="UP000198339"/>
    </source>
</evidence>
<dbReference type="EMBL" id="FZPA01000001">
    <property type="protein sequence ID" value="SNS39628.1"/>
    <property type="molecule type" value="Genomic_DNA"/>
</dbReference>
<dbReference type="RefSeq" id="WP_089214458.1">
    <property type="nucleotide sequence ID" value="NZ_FZPA01000001.1"/>
</dbReference>
<feature type="transmembrane region" description="Helical" evidence="1">
    <location>
        <begin position="98"/>
        <end position="115"/>
    </location>
</feature>
<keyword evidence="1" id="KW-1133">Transmembrane helix</keyword>
<accession>A0A239E5Q4</accession>
<protein>
    <submittedName>
        <fullName evidence="2">Uncharacterized protein</fullName>
    </submittedName>
</protein>
<gene>
    <name evidence="2" type="ORF">SAMN06295955_101600</name>
</gene>
<feature type="transmembrane region" description="Helical" evidence="1">
    <location>
        <begin position="46"/>
        <end position="67"/>
    </location>
</feature>
<keyword evidence="3" id="KW-1185">Reference proteome</keyword>
<proteinExistence type="predicted"/>
<evidence type="ECO:0000256" key="1">
    <source>
        <dbReference type="SAM" id="Phobius"/>
    </source>
</evidence>
<organism evidence="2 3">
    <name type="scientific">Sphingopyxis indica</name>
    <dbReference type="NCBI Taxonomy" id="436663"/>
    <lineage>
        <taxon>Bacteria</taxon>
        <taxon>Pseudomonadati</taxon>
        <taxon>Pseudomonadota</taxon>
        <taxon>Alphaproteobacteria</taxon>
        <taxon>Sphingomonadales</taxon>
        <taxon>Sphingomonadaceae</taxon>
        <taxon>Sphingopyxis</taxon>
    </lineage>
</organism>
<dbReference type="AlphaFoldDB" id="A0A239E5Q4"/>
<reference evidence="2 3" key="1">
    <citation type="submission" date="2017-06" db="EMBL/GenBank/DDBJ databases">
        <authorList>
            <person name="Kim H.J."/>
            <person name="Triplett B.A."/>
        </authorList>
    </citation>
    <scope>NUCLEOTIDE SEQUENCE [LARGE SCALE GENOMIC DNA]</scope>
    <source>
        <strain evidence="2 3">DS15</strain>
    </source>
</reference>
<evidence type="ECO:0000313" key="2">
    <source>
        <dbReference type="EMBL" id="SNS39628.1"/>
    </source>
</evidence>
<name>A0A239E5Q4_9SPHN</name>
<keyword evidence="1" id="KW-0812">Transmembrane</keyword>
<sequence length="116" mass="12515">MTWLWLSAAAMAATAFFHSRLGERRMVRPLLALNAGVTTDPRIRRIIRFAWHATSVLMLLSAVTVAWPGTPRAVVAIIGGGWLATGLVNAAYLSGRHIMWLFLSTAGALALIGVFA</sequence>